<name>A0A0C9V0W4_SPHS4</name>
<sequence length="248" mass="28004">MPSRKSNSSVNGDNLEDVERTPPSDSTVQPAATLDGMISQLKIFTYYVGNNDIKNLFRWASVGMGVDMLVDDKTNQEAVLIIPMVVAIDKCTSDMWFSLLVLSNPNLKTANYRRPNQLELREVFQTEVELLVQCQKIAQMHNVHYLFGKNGQGKPEIIYFSLPVFEKKKHPLCREDIECHLSDFGNGSDNVPDIHTEDDVSDYLIPDEAHLAYYAICHDKQIQALPVYKDSCLVHPDEVKDILCGSLV</sequence>
<proteinExistence type="predicted"/>
<feature type="compositionally biased region" description="Polar residues" evidence="1">
    <location>
        <begin position="1"/>
        <end position="12"/>
    </location>
</feature>
<protein>
    <submittedName>
        <fullName evidence="2">Unplaced genomic scaffold SPHSTscaffold_170, whole genome shotgun sequence</fullName>
    </submittedName>
</protein>
<dbReference type="AlphaFoldDB" id="A0A0C9V0W4"/>
<dbReference type="EMBL" id="KN837245">
    <property type="protein sequence ID" value="KIJ31241.1"/>
    <property type="molecule type" value="Genomic_DNA"/>
</dbReference>
<accession>A0A0C9V0W4</accession>
<organism evidence="2 3">
    <name type="scientific">Sphaerobolus stellatus (strain SS14)</name>
    <dbReference type="NCBI Taxonomy" id="990650"/>
    <lineage>
        <taxon>Eukaryota</taxon>
        <taxon>Fungi</taxon>
        <taxon>Dikarya</taxon>
        <taxon>Basidiomycota</taxon>
        <taxon>Agaricomycotina</taxon>
        <taxon>Agaricomycetes</taxon>
        <taxon>Phallomycetidae</taxon>
        <taxon>Geastrales</taxon>
        <taxon>Sphaerobolaceae</taxon>
        <taxon>Sphaerobolus</taxon>
    </lineage>
</organism>
<evidence type="ECO:0000313" key="3">
    <source>
        <dbReference type="Proteomes" id="UP000054279"/>
    </source>
</evidence>
<evidence type="ECO:0000313" key="2">
    <source>
        <dbReference type="EMBL" id="KIJ31241.1"/>
    </source>
</evidence>
<dbReference type="Proteomes" id="UP000054279">
    <property type="component" value="Unassembled WGS sequence"/>
</dbReference>
<keyword evidence="3" id="KW-1185">Reference proteome</keyword>
<feature type="region of interest" description="Disordered" evidence="1">
    <location>
        <begin position="1"/>
        <end position="30"/>
    </location>
</feature>
<dbReference type="HOGENOM" id="CLU_1120713_0_0_1"/>
<reference evidence="2 3" key="1">
    <citation type="submission" date="2014-06" db="EMBL/GenBank/DDBJ databases">
        <title>Evolutionary Origins and Diversification of the Mycorrhizal Mutualists.</title>
        <authorList>
            <consortium name="DOE Joint Genome Institute"/>
            <consortium name="Mycorrhizal Genomics Consortium"/>
            <person name="Kohler A."/>
            <person name="Kuo A."/>
            <person name="Nagy L.G."/>
            <person name="Floudas D."/>
            <person name="Copeland A."/>
            <person name="Barry K.W."/>
            <person name="Cichocki N."/>
            <person name="Veneault-Fourrey C."/>
            <person name="LaButti K."/>
            <person name="Lindquist E.A."/>
            <person name="Lipzen A."/>
            <person name="Lundell T."/>
            <person name="Morin E."/>
            <person name="Murat C."/>
            <person name="Riley R."/>
            <person name="Ohm R."/>
            <person name="Sun H."/>
            <person name="Tunlid A."/>
            <person name="Henrissat B."/>
            <person name="Grigoriev I.V."/>
            <person name="Hibbett D.S."/>
            <person name="Martin F."/>
        </authorList>
    </citation>
    <scope>NUCLEOTIDE SEQUENCE [LARGE SCALE GENOMIC DNA]</scope>
    <source>
        <strain evidence="2 3">SS14</strain>
    </source>
</reference>
<gene>
    <name evidence="2" type="ORF">M422DRAFT_53439</name>
</gene>
<evidence type="ECO:0000256" key="1">
    <source>
        <dbReference type="SAM" id="MobiDB-lite"/>
    </source>
</evidence>